<evidence type="ECO:0000313" key="10">
    <source>
        <dbReference type="EMBL" id="KRL79473.1"/>
    </source>
</evidence>
<dbReference type="GO" id="GO:0022857">
    <property type="term" value="F:transmembrane transporter activity"/>
    <property type="evidence" value="ECO:0007669"/>
    <property type="project" value="InterPro"/>
</dbReference>
<evidence type="ECO:0000259" key="9">
    <source>
        <dbReference type="Pfam" id="PF12821"/>
    </source>
</evidence>
<evidence type="ECO:0000256" key="1">
    <source>
        <dbReference type="ARBA" id="ARBA00004651"/>
    </source>
</evidence>
<evidence type="ECO:0008006" key="12">
    <source>
        <dbReference type="Google" id="ProtNLM"/>
    </source>
</evidence>
<dbReference type="PATRIC" id="fig|1423740.3.peg.549"/>
<evidence type="ECO:0000256" key="2">
    <source>
        <dbReference type="ARBA" id="ARBA00022475"/>
    </source>
</evidence>
<feature type="transmembrane region" description="Helical" evidence="7">
    <location>
        <begin position="389"/>
        <end position="408"/>
    </location>
</feature>
<dbReference type="GO" id="GO:0015744">
    <property type="term" value="P:succinate transport"/>
    <property type="evidence" value="ECO:0007669"/>
    <property type="project" value="TreeGrafter"/>
</dbReference>
<dbReference type="Pfam" id="PF12821">
    <property type="entry name" value="ThrE_2"/>
    <property type="match status" value="1"/>
</dbReference>
<evidence type="ECO:0000256" key="7">
    <source>
        <dbReference type="SAM" id="Phobius"/>
    </source>
</evidence>
<keyword evidence="4 7" id="KW-1133">Transmembrane helix</keyword>
<comment type="similarity">
    <text evidence="6">Belongs to the ThrE exporter (TC 2.A.79) family.</text>
</comment>
<proteinExistence type="inferred from homology"/>
<keyword evidence="3 7" id="KW-0812">Transmembrane</keyword>
<dbReference type="PANTHER" id="PTHR34390">
    <property type="entry name" value="UPF0442 PROTEIN YJJB-RELATED"/>
    <property type="match status" value="1"/>
</dbReference>
<evidence type="ECO:0000256" key="5">
    <source>
        <dbReference type="ARBA" id="ARBA00023136"/>
    </source>
</evidence>
<dbReference type="Pfam" id="PF06738">
    <property type="entry name" value="ThrE"/>
    <property type="match status" value="1"/>
</dbReference>
<feature type="transmembrane region" description="Helical" evidence="7">
    <location>
        <begin position="241"/>
        <end position="261"/>
    </location>
</feature>
<dbReference type="RefSeq" id="WP_056986801.1">
    <property type="nucleotide sequence ID" value="NZ_AZFH01000102.1"/>
</dbReference>
<comment type="subcellular location">
    <subcellularLocation>
        <location evidence="1">Cell membrane</location>
        <topology evidence="1">Multi-pass membrane protein</topology>
    </subcellularLocation>
</comment>
<gene>
    <name evidence="10" type="ORF">FC36_GL000509</name>
</gene>
<dbReference type="GO" id="GO:0005886">
    <property type="term" value="C:plasma membrane"/>
    <property type="evidence" value="ECO:0007669"/>
    <property type="project" value="UniProtKB-SubCell"/>
</dbReference>
<feature type="transmembrane region" description="Helical" evidence="7">
    <location>
        <begin position="420"/>
        <end position="440"/>
    </location>
</feature>
<accession>A0A0R1TDP4</accession>
<feature type="transmembrane region" description="Helical" evidence="7">
    <location>
        <begin position="168"/>
        <end position="190"/>
    </location>
</feature>
<feature type="domain" description="Threonine/serine exporter-like N-terminal" evidence="8">
    <location>
        <begin position="48"/>
        <end position="293"/>
    </location>
</feature>
<dbReference type="EMBL" id="AZFH01000102">
    <property type="protein sequence ID" value="KRL79473.1"/>
    <property type="molecule type" value="Genomic_DNA"/>
</dbReference>
<dbReference type="InterPro" id="IPR024528">
    <property type="entry name" value="ThrE_2"/>
</dbReference>
<dbReference type="InterPro" id="IPR050539">
    <property type="entry name" value="ThrE_Dicarb/AminoAcid_Exp"/>
</dbReference>
<sequence length="452" mass="49270">MEKSETENQHNLGPNTQHHHMSIAWQEYIGDDAKVPADYTSLKKRAGIIGRIGLMMLSCGTGAWRVRDSMDTIARVLGVTCSADIGLLSISYTCVEGEHSFSQTLSLPSTGVNTDKLEVLERYVKKFEVKGASWSLEKITHDLDKINAKPGNYTSVQSGLASALACGAFTFLLGGGLFDIICAFIGAGFGQWLRKKLSGRKLTLLVSLIAAVSFACFMYFISFEAIQYFFNLHLKREAGYIGSMLFVIPGFPFITSGLDIFKSDMRSGLERLVHALTIIIVATVTGWLVALLLNFKPQNFAAQNLDAISLLLLRLVASFCGVYGFSVLFNSTKRVALTAGLVGAVANTLRLELVDFTSVPPAFAAFLGALVAGFLSFRLQSKYGYPRIALTVPAIVIMVPGLYLYRAIYNIGLTSIGVGSYWLTQALLIVLALPLGLAIARVLTDTKWRHCD</sequence>
<organism evidence="10 11">
    <name type="scientific">Ligilactobacillus equi DSM 15833 = JCM 10991</name>
    <dbReference type="NCBI Taxonomy" id="1423740"/>
    <lineage>
        <taxon>Bacteria</taxon>
        <taxon>Bacillati</taxon>
        <taxon>Bacillota</taxon>
        <taxon>Bacilli</taxon>
        <taxon>Lactobacillales</taxon>
        <taxon>Lactobacillaceae</taxon>
        <taxon>Ligilactobacillus</taxon>
    </lineage>
</organism>
<protein>
    <recommendedName>
        <fullName evidence="12">Integral membrane protein</fullName>
    </recommendedName>
</protein>
<keyword evidence="2" id="KW-1003">Cell membrane</keyword>
<feature type="domain" description="Threonine/Serine exporter ThrE" evidence="9">
    <location>
        <begin position="315"/>
        <end position="441"/>
    </location>
</feature>
<name>A0A0R1TDP4_9LACO</name>
<dbReference type="STRING" id="1423740.FC36_GL000509"/>
<dbReference type="AlphaFoldDB" id="A0A0R1TDP4"/>
<evidence type="ECO:0000313" key="11">
    <source>
        <dbReference type="Proteomes" id="UP000051048"/>
    </source>
</evidence>
<reference evidence="10 11" key="1">
    <citation type="journal article" date="2015" name="Genome Announc.">
        <title>Expanding the biotechnology potential of lactobacilli through comparative genomics of 213 strains and associated genera.</title>
        <authorList>
            <person name="Sun Z."/>
            <person name="Harris H.M."/>
            <person name="McCann A."/>
            <person name="Guo C."/>
            <person name="Argimon S."/>
            <person name="Zhang W."/>
            <person name="Yang X."/>
            <person name="Jeffery I.B."/>
            <person name="Cooney J.C."/>
            <person name="Kagawa T.F."/>
            <person name="Liu W."/>
            <person name="Song Y."/>
            <person name="Salvetti E."/>
            <person name="Wrobel A."/>
            <person name="Rasinkangas P."/>
            <person name="Parkhill J."/>
            <person name="Rea M.C."/>
            <person name="O'Sullivan O."/>
            <person name="Ritari J."/>
            <person name="Douillard F.P."/>
            <person name="Paul Ross R."/>
            <person name="Yang R."/>
            <person name="Briner A.E."/>
            <person name="Felis G.E."/>
            <person name="de Vos W.M."/>
            <person name="Barrangou R."/>
            <person name="Klaenhammer T.R."/>
            <person name="Caufield P.W."/>
            <person name="Cui Y."/>
            <person name="Zhang H."/>
            <person name="O'Toole P.W."/>
        </authorList>
    </citation>
    <scope>NUCLEOTIDE SEQUENCE [LARGE SCALE GENOMIC DNA]</scope>
    <source>
        <strain evidence="10 11">DSM 15833</strain>
    </source>
</reference>
<dbReference type="OrthoDB" id="2148488at2"/>
<feature type="transmembrane region" description="Helical" evidence="7">
    <location>
        <begin position="307"/>
        <end position="328"/>
    </location>
</feature>
<dbReference type="Proteomes" id="UP000051048">
    <property type="component" value="Unassembled WGS sequence"/>
</dbReference>
<evidence type="ECO:0000259" key="8">
    <source>
        <dbReference type="Pfam" id="PF06738"/>
    </source>
</evidence>
<comment type="caution">
    <text evidence="10">The sequence shown here is derived from an EMBL/GenBank/DDBJ whole genome shotgun (WGS) entry which is preliminary data.</text>
</comment>
<feature type="transmembrane region" description="Helical" evidence="7">
    <location>
        <begin position="202"/>
        <end position="221"/>
    </location>
</feature>
<evidence type="ECO:0000256" key="4">
    <source>
        <dbReference type="ARBA" id="ARBA00022989"/>
    </source>
</evidence>
<dbReference type="InterPro" id="IPR010619">
    <property type="entry name" value="ThrE-like_N"/>
</dbReference>
<dbReference type="PANTHER" id="PTHR34390:SF2">
    <property type="entry name" value="SUCCINATE TRANSPORTER SUBUNIT YJJP-RELATED"/>
    <property type="match status" value="1"/>
</dbReference>
<evidence type="ECO:0000256" key="6">
    <source>
        <dbReference type="ARBA" id="ARBA00034125"/>
    </source>
</evidence>
<feature type="transmembrane region" description="Helical" evidence="7">
    <location>
        <begin position="359"/>
        <end position="377"/>
    </location>
</feature>
<feature type="transmembrane region" description="Helical" evidence="7">
    <location>
        <begin position="273"/>
        <end position="295"/>
    </location>
</feature>
<keyword evidence="5 7" id="KW-0472">Membrane</keyword>
<evidence type="ECO:0000256" key="3">
    <source>
        <dbReference type="ARBA" id="ARBA00022692"/>
    </source>
</evidence>